<evidence type="ECO:0000256" key="7">
    <source>
        <dbReference type="SAM" id="MobiDB-lite"/>
    </source>
</evidence>
<dbReference type="InterPro" id="IPR002372">
    <property type="entry name" value="PQQ_rpt_dom"/>
</dbReference>
<dbReference type="Gene3D" id="1.10.510.10">
    <property type="entry name" value="Transferase(Phosphotransferase) domain 1"/>
    <property type="match status" value="1"/>
</dbReference>
<feature type="region of interest" description="Disordered" evidence="7">
    <location>
        <begin position="244"/>
        <end position="271"/>
    </location>
</feature>
<dbReference type="Gene3D" id="2.40.128.630">
    <property type="match status" value="1"/>
</dbReference>
<dbReference type="Proteomes" id="UP000286931">
    <property type="component" value="Unassembled WGS sequence"/>
</dbReference>
<gene>
    <name evidence="9" type="ORF">EHYA_07365</name>
</gene>
<evidence type="ECO:0000313" key="9">
    <source>
        <dbReference type="EMBL" id="GCD99643.1"/>
    </source>
</evidence>
<keyword evidence="3" id="KW-0808">Transferase</keyword>
<evidence type="ECO:0000256" key="4">
    <source>
        <dbReference type="ARBA" id="ARBA00022741"/>
    </source>
</evidence>
<dbReference type="Gene3D" id="3.30.200.20">
    <property type="entry name" value="Phosphorylase Kinase, domain 1"/>
    <property type="match status" value="1"/>
</dbReference>
<keyword evidence="2 9" id="KW-0723">Serine/threonine-protein kinase</keyword>
<dbReference type="Pfam" id="PF00069">
    <property type="entry name" value="Pkinase"/>
    <property type="match status" value="1"/>
</dbReference>
<organism evidence="9 10">
    <name type="scientific">Embleya hyalina</name>
    <dbReference type="NCBI Taxonomy" id="516124"/>
    <lineage>
        <taxon>Bacteria</taxon>
        <taxon>Bacillati</taxon>
        <taxon>Actinomycetota</taxon>
        <taxon>Actinomycetes</taxon>
        <taxon>Kitasatosporales</taxon>
        <taxon>Streptomycetaceae</taxon>
        <taxon>Embleya</taxon>
    </lineage>
</organism>
<name>A0A401YYI5_9ACTN</name>
<keyword evidence="5 9" id="KW-0418">Kinase</keyword>
<evidence type="ECO:0000259" key="8">
    <source>
        <dbReference type="PROSITE" id="PS50011"/>
    </source>
</evidence>
<feature type="region of interest" description="Disordered" evidence="7">
    <location>
        <begin position="292"/>
        <end position="316"/>
    </location>
</feature>
<feature type="domain" description="Protein kinase" evidence="8">
    <location>
        <begin position="1"/>
        <end position="246"/>
    </location>
</feature>
<dbReference type="AlphaFoldDB" id="A0A401YYI5"/>
<sequence>MGEVWAAVDARMARRVAVKLLSSGGGGNPQALLREARVAGALNHPGVVTVHDLGHEPDGTVFVVMELVAGRDLARVLREDGRVTVRDAVDWSGQCAHALVAAHEAGIVHRDLKPANVLLTPAGTIKVLDFGIARYTAATTRSSQVVGTPAYIAPERFGGQPGDARVDLYALGCILYELISGQPPFTAPDPMALMYAHLHQDPAPLGAHRADLPPGVEPLVAELLAKDPTHRPATAREVHQRLHALTGPAERPDRSSVVPDPTAGPGNGAGAGVSPYEALAAWNLDAAAPADTLIHHTGPGHERDTRLHEPRPPRGLSRRGAVLLALGTATAAGTALAVRFRGSDADDESSPRKRWEFTTGGEITTAPVAVDNTVYVAGQDGNLYAVDAASGARRWVYRTGGKRLTDVDVTDGIVYVQSNPLEAGNQAGTLHAVETRNGTAVWSVPFMSYGGAPTVVDDVCYTGGAVTENGAGRTGYTGRYHALDARTGAERWRFEADGGFYDRPAVVNGVVYLGCLDGNVYALDAATGRQRWAFRTGSAVQNTLTVDGAVYAASYDANVYAIDAASGTMRWAYGTGGPAGSLAVEGDILVVDSGKYVHAVNRAPGTRRWTWAAPDFVGPATLANGLVYIGSRDGRLYGIEITAGIKEWAFKTRGSIVSAPAVTREGIYVTSRDKRLYAIAHQ</sequence>
<keyword evidence="10" id="KW-1185">Reference proteome</keyword>
<dbReference type="InterPro" id="IPR008271">
    <property type="entry name" value="Ser/Thr_kinase_AS"/>
</dbReference>
<keyword evidence="6" id="KW-0067">ATP-binding</keyword>
<keyword evidence="4" id="KW-0547">Nucleotide-binding</keyword>
<feature type="compositionally biased region" description="Basic and acidic residues" evidence="7">
    <location>
        <begin position="299"/>
        <end position="312"/>
    </location>
</feature>
<dbReference type="FunFam" id="1.10.510.10:FF:000021">
    <property type="entry name" value="Serine/threonine protein kinase"/>
    <property type="match status" value="1"/>
</dbReference>
<dbReference type="Gene3D" id="2.40.10.480">
    <property type="match status" value="1"/>
</dbReference>
<dbReference type="InterPro" id="IPR011047">
    <property type="entry name" value="Quinoprotein_ADH-like_sf"/>
</dbReference>
<dbReference type="CDD" id="cd14014">
    <property type="entry name" value="STKc_PknB_like"/>
    <property type="match status" value="1"/>
</dbReference>
<dbReference type="InterPro" id="IPR018391">
    <property type="entry name" value="PQQ_b-propeller_rpt"/>
</dbReference>
<evidence type="ECO:0000256" key="3">
    <source>
        <dbReference type="ARBA" id="ARBA00022679"/>
    </source>
</evidence>
<evidence type="ECO:0000256" key="6">
    <source>
        <dbReference type="ARBA" id="ARBA00022840"/>
    </source>
</evidence>
<dbReference type="EC" id="2.7.11.1" evidence="1"/>
<dbReference type="InterPro" id="IPR000719">
    <property type="entry name" value="Prot_kinase_dom"/>
</dbReference>
<reference evidence="9 10" key="1">
    <citation type="submission" date="2018-12" db="EMBL/GenBank/DDBJ databases">
        <title>Draft genome sequence of Embleya hyalina NBRC 13850T.</title>
        <authorList>
            <person name="Komaki H."/>
            <person name="Hosoyama A."/>
            <person name="Kimura A."/>
            <person name="Ichikawa N."/>
            <person name="Tamura T."/>
        </authorList>
    </citation>
    <scope>NUCLEOTIDE SEQUENCE [LARGE SCALE GENOMIC DNA]</scope>
    <source>
        <strain evidence="9 10">NBRC 13850</strain>
    </source>
</reference>
<evidence type="ECO:0000256" key="1">
    <source>
        <dbReference type="ARBA" id="ARBA00012513"/>
    </source>
</evidence>
<dbReference type="InterPro" id="IPR015943">
    <property type="entry name" value="WD40/YVTN_repeat-like_dom_sf"/>
</dbReference>
<proteinExistence type="predicted"/>
<dbReference type="SMART" id="SM00564">
    <property type="entry name" value="PQQ"/>
    <property type="match status" value="7"/>
</dbReference>
<comment type="caution">
    <text evidence="9">The sequence shown here is derived from an EMBL/GenBank/DDBJ whole genome shotgun (WGS) entry which is preliminary data.</text>
</comment>
<evidence type="ECO:0000256" key="5">
    <source>
        <dbReference type="ARBA" id="ARBA00022777"/>
    </source>
</evidence>
<dbReference type="GO" id="GO:0005524">
    <property type="term" value="F:ATP binding"/>
    <property type="evidence" value="ECO:0007669"/>
    <property type="project" value="UniProtKB-KW"/>
</dbReference>
<dbReference type="SUPFAM" id="SSF56112">
    <property type="entry name" value="Protein kinase-like (PK-like)"/>
    <property type="match status" value="1"/>
</dbReference>
<dbReference type="GO" id="GO:0004674">
    <property type="term" value="F:protein serine/threonine kinase activity"/>
    <property type="evidence" value="ECO:0007669"/>
    <property type="project" value="UniProtKB-KW"/>
</dbReference>
<evidence type="ECO:0000313" key="10">
    <source>
        <dbReference type="Proteomes" id="UP000286931"/>
    </source>
</evidence>
<dbReference type="PROSITE" id="PS00108">
    <property type="entry name" value="PROTEIN_KINASE_ST"/>
    <property type="match status" value="1"/>
</dbReference>
<dbReference type="Pfam" id="PF13360">
    <property type="entry name" value="PQQ_2"/>
    <property type="match status" value="2"/>
</dbReference>
<protein>
    <recommendedName>
        <fullName evidence="1">non-specific serine/threonine protein kinase</fullName>
        <ecNumber evidence="1">2.7.11.1</ecNumber>
    </recommendedName>
</protein>
<dbReference type="SUPFAM" id="SSF50998">
    <property type="entry name" value="Quinoprotein alcohol dehydrogenase-like"/>
    <property type="match status" value="2"/>
</dbReference>
<dbReference type="SMART" id="SM00220">
    <property type="entry name" value="S_TKc"/>
    <property type="match status" value="1"/>
</dbReference>
<dbReference type="PANTHER" id="PTHR43289:SF6">
    <property type="entry name" value="SERINE_THREONINE-PROTEIN KINASE NEKL-3"/>
    <property type="match status" value="1"/>
</dbReference>
<evidence type="ECO:0000256" key="2">
    <source>
        <dbReference type="ARBA" id="ARBA00022527"/>
    </source>
</evidence>
<dbReference type="PROSITE" id="PS50011">
    <property type="entry name" value="PROTEIN_KINASE_DOM"/>
    <property type="match status" value="1"/>
</dbReference>
<dbReference type="InterPro" id="IPR011009">
    <property type="entry name" value="Kinase-like_dom_sf"/>
</dbReference>
<accession>A0A401YYI5</accession>
<dbReference type="Gene3D" id="2.130.10.10">
    <property type="entry name" value="YVTN repeat-like/Quinoprotein amine dehydrogenase"/>
    <property type="match status" value="1"/>
</dbReference>
<dbReference type="EMBL" id="BIFH01000034">
    <property type="protein sequence ID" value="GCD99643.1"/>
    <property type="molecule type" value="Genomic_DNA"/>
</dbReference>
<dbReference type="PANTHER" id="PTHR43289">
    <property type="entry name" value="MITOGEN-ACTIVATED PROTEIN KINASE KINASE KINASE 20-RELATED"/>
    <property type="match status" value="1"/>
</dbReference>